<proteinExistence type="predicted"/>
<keyword evidence="2" id="KW-0614">Plasmid</keyword>
<feature type="signal peptide" evidence="1">
    <location>
        <begin position="1"/>
        <end position="31"/>
    </location>
</feature>
<evidence type="ECO:0000313" key="2">
    <source>
        <dbReference type="EMBL" id="AHF46277.1"/>
    </source>
</evidence>
<keyword evidence="1" id="KW-0732">Signal</keyword>
<accession>W0FYA2</accession>
<name>W0FYA2_9ACTN</name>
<dbReference type="RefSeq" id="WP_024128003.1">
    <property type="nucleotide sequence ID" value="NC_023316.1"/>
</dbReference>
<evidence type="ECO:0000256" key="1">
    <source>
        <dbReference type="SAM" id="SignalP"/>
    </source>
</evidence>
<feature type="chain" id="PRO_5004789020" description="Secreted protein" evidence="1">
    <location>
        <begin position="32"/>
        <end position="131"/>
    </location>
</feature>
<dbReference type="EMBL" id="KF501372">
    <property type="protein sequence ID" value="AHF46277.1"/>
    <property type="molecule type" value="Genomic_DNA"/>
</dbReference>
<geneLocation type="plasmid" evidence="2">
    <name>pZL1</name>
</geneLocation>
<protein>
    <recommendedName>
        <fullName evidence="3">Secreted protein</fullName>
    </recommendedName>
</protein>
<sequence>MTIKRSHTLRLLAAGSLSAALVAMSTGVAHAGNFKNRTISVQPSGVAAGKASFTAKGDRLTVCDTVADGYSVSVTVFDEDRNHKKIYKLSVGGKGKCKTSTKNLVDGHHHGFWSDTTGSAGGMGRIGYEVA</sequence>
<organism evidence="2">
    <name type="scientific">Streptomyces sp. 14R-10</name>
    <dbReference type="NCBI Taxonomy" id="1442159"/>
    <lineage>
        <taxon>Bacteria</taxon>
        <taxon>Bacillati</taxon>
        <taxon>Actinomycetota</taxon>
        <taxon>Actinomycetes</taxon>
        <taxon>Kitasatosporales</taxon>
        <taxon>Streptomycetaceae</taxon>
        <taxon>Streptomyces</taxon>
    </lineage>
</organism>
<dbReference type="AlphaFoldDB" id="W0FYA2"/>
<gene>
    <name evidence="2" type="ORF">pZL1.112c</name>
</gene>
<reference evidence="2" key="1">
    <citation type="submission" date="2013-08" db="EMBL/GenBank/DDBJ databases">
        <title>Two distinct conjugal transfer systems on Streptomyces plasmid pZL1.</title>
        <authorList>
            <person name="Zhao L."/>
            <person name="Zhong L."/>
            <person name="Qin Z."/>
        </authorList>
    </citation>
    <scope>NUCLEOTIDE SEQUENCE</scope>
    <source>
        <strain evidence="2">14R-10</strain>
        <plasmid evidence="2">pZL1</plasmid>
    </source>
</reference>
<evidence type="ECO:0008006" key="3">
    <source>
        <dbReference type="Google" id="ProtNLM"/>
    </source>
</evidence>